<dbReference type="InterPro" id="IPR000086">
    <property type="entry name" value="NUDIX_hydrolase_dom"/>
</dbReference>
<dbReference type="GO" id="GO:0016787">
    <property type="term" value="F:hydrolase activity"/>
    <property type="evidence" value="ECO:0007669"/>
    <property type="project" value="UniProtKB-KW"/>
</dbReference>
<dbReference type="InterPro" id="IPR015797">
    <property type="entry name" value="NUDIX_hydrolase-like_dom_sf"/>
</dbReference>
<dbReference type="EMBL" id="LT607754">
    <property type="protein sequence ID" value="SCG61840.1"/>
    <property type="molecule type" value="Genomic_DNA"/>
</dbReference>
<evidence type="ECO:0000256" key="1">
    <source>
        <dbReference type="ARBA" id="ARBA00001946"/>
    </source>
</evidence>
<sequence>MTSTAQTAMVDVFLVLRDGDGRVLFGLRAADLYAGGQWNLVSGKADEGEDVITAVLREAREEVGITLSRADLTPAGVVHLLPGTGTPRVGFGFHAVHDPARHGLAVNAEPDKCDELRWAAPDTPPQPFERYNAAVLAVSRTENGFMVVRWSE</sequence>
<dbReference type="PROSITE" id="PS51462">
    <property type="entry name" value="NUDIX"/>
    <property type="match status" value="1"/>
</dbReference>
<dbReference type="InterPro" id="IPR020084">
    <property type="entry name" value="NUDIX_hydrolase_CS"/>
</dbReference>
<name>A0A1C5IU38_9ACTN</name>
<evidence type="ECO:0000313" key="5">
    <source>
        <dbReference type="Proteomes" id="UP000198221"/>
    </source>
</evidence>
<keyword evidence="2" id="KW-0378">Hydrolase</keyword>
<dbReference type="OrthoDB" id="21342at2"/>
<keyword evidence="5" id="KW-1185">Reference proteome</keyword>
<dbReference type="PROSITE" id="PS00893">
    <property type="entry name" value="NUDIX_BOX"/>
    <property type="match status" value="1"/>
</dbReference>
<dbReference type="AlphaFoldDB" id="A0A1C5IU38"/>
<dbReference type="Pfam" id="PF00293">
    <property type="entry name" value="NUDIX"/>
    <property type="match status" value="1"/>
</dbReference>
<reference evidence="5" key="1">
    <citation type="submission" date="2016-06" db="EMBL/GenBank/DDBJ databases">
        <authorList>
            <person name="Varghese N."/>
            <person name="Submissions Spin"/>
        </authorList>
    </citation>
    <scope>NUCLEOTIDE SEQUENCE [LARGE SCALE GENOMIC DNA]</scope>
    <source>
        <strain evidence="5">DSM 43819</strain>
    </source>
</reference>
<evidence type="ECO:0000313" key="4">
    <source>
        <dbReference type="EMBL" id="SCG61840.1"/>
    </source>
</evidence>
<evidence type="ECO:0000259" key="3">
    <source>
        <dbReference type="PROSITE" id="PS51462"/>
    </source>
</evidence>
<proteinExistence type="predicted"/>
<organism evidence="4 5">
    <name type="scientific">Micromonospora inositola</name>
    <dbReference type="NCBI Taxonomy" id="47865"/>
    <lineage>
        <taxon>Bacteria</taxon>
        <taxon>Bacillati</taxon>
        <taxon>Actinomycetota</taxon>
        <taxon>Actinomycetes</taxon>
        <taxon>Micromonosporales</taxon>
        <taxon>Micromonosporaceae</taxon>
        <taxon>Micromonospora</taxon>
    </lineage>
</organism>
<dbReference type="PANTHER" id="PTHR43046">
    <property type="entry name" value="GDP-MANNOSE MANNOSYL HYDROLASE"/>
    <property type="match status" value="1"/>
</dbReference>
<evidence type="ECO:0000256" key="2">
    <source>
        <dbReference type="ARBA" id="ARBA00022801"/>
    </source>
</evidence>
<comment type="cofactor">
    <cofactor evidence="1">
        <name>Mg(2+)</name>
        <dbReference type="ChEBI" id="CHEBI:18420"/>
    </cofactor>
</comment>
<feature type="domain" description="Nudix hydrolase" evidence="3">
    <location>
        <begin position="5"/>
        <end position="141"/>
    </location>
</feature>
<dbReference type="Gene3D" id="3.90.79.10">
    <property type="entry name" value="Nucleoside Triphosphate Pyrophosphohydrolase"/>
    <property type="match status" value="1"/>
</dbReference>
<dbReference type="Proteomes" id="UP000198221">
    <property type="component" value="Chromosome I"/>
</dbReference>
<dbReference type="SUPFAM" id="SSF55811">
    <property type="entry name" value="Nudix"/>
    <property type="match status" value="1"/>
</dbReference>
<accession>A0A1C5IU38</accession>
<dbReference type="PANTHER" id="PTHR43046:SF16">
    <property type="entry name" value="ADP-RIBOSE PYROPHOSPHATASE YJHB-RELATED"/>
    <property type="match status" value="1"/>
</dbReference>
<protein>
    <submittedName>
        <fullName evidence="4">8-oxo-dGTP pyrophosphatase MutT, NUDIX family</fullName>
    </submittedName>
</protein>
<gene>
    <name evidence="4" type="ORF">GA0070613_3453</name>
</gene>
<dbReference type="RefSeq" id="WP_089013202.1">
    <property type="nucleotide sequence ID" value="NZ_LT607754.1"/>
</dbReference>